<dbReference type="OrthoDB" id="10513641at2759"/>
<keyword evidence="2" id="KW-1185">Reference proteome</keyword>
<gene>
    <name evidence="1" type="ORF">COEREDRAFT_8246</name>
</gene>
<protein>
    <submittedName>
        <fullName evidence="1">Uncharacterized protein</fullName>
    </submittedName>
</protein>
<evidence type="ECO:0000313" key="2">
    <source>
        <dbReference type="Proteomes" id="UP000242474"/>
    </source>
</evidence>
<organism evidence="1 2">
    <name type="scientific">Coemansia reversa (strain ATCC 12441 / NRRL 1564)</name>
    <dbReference type="NCBI Taxonomy" id="763665"/>
    <lineage>
        <taxon>Eukaryota</taxon>
        <taxon>Fungi</taxon>
        <taxon>Fungi incertae sedis</taxon>
        <taxon>Zoopagomycota</taxon>
        <taxon>Kickxellomycotina</taxon>
        <taxon>Kickxellomycetes</taxon>
        <taxon>Kickxellales</taxon>
        <taxon>Kickxellaceae</taxon>
        <taxon>Coemansia</taxon>
    </lineage>
</organism>
<dbReference type="EMBL" id="KZ303498">
    <property type="protein sequence ID" value="PIA16778.1"/>
    <property type="molecule type" value="Genomic_DNA"/>
</dbReference>
<proteinExistence type="predicted"/>
<dbReference type="AlphaFoldDB" id="A0A2G5BCN8"/>
<dbReference type="Proteomes" id="UP000242474">
    <property type="component" value="Unassembled WGS sequence"/>
</dbReference>
<sequence>MNNAACDDADADVVAFDHEDDCINYRLGSMSHQVCIIDQETTTSLAKWWRLSEVEWHTELLKLQLAQAMGVTKFHKLEVTSPSTYQVGSDSDECHTLIKELGVVGQKALSKACIIPTKPHPNWMVPIHLAANGWEILTIAEVDTGSSMMLILHSIIE</sequence>
<name>A0A2G5BCN8_COERN</name>
<accession>A0A2G5BCN8</accession>
<evidence type="ECO:0000313" key="1">
    <source>
        <dbReference type="EMBL" id="PIA16778.1"/>
    </source>
</evidence>
<reference evidence="1 2" key="1">
    <citation type="journal article" date="2015" name="Genome Biol. Evol.">
        <title>Phylogenomic analyses indicate that early fungi evolved digesting cell walls of algal ancestors of land plants.</title>
        <authorList>
            <person name="Chang Y."/>
            <person name="Wang S."/>
            <person name="Sekimoto S."/>
            <person name="Aerts A.L."/>
            <person name="Choi C."/>
            <person name="Clum A."/>
            <person name="LaButti K.M."/>
            <person name="Lindquist E.A."/>
            <person name="Yee Ngan C."/>
            <person name="Ohm R.A."/>
            <person name="Salamov A.A."/>
            <person name="Grigoriev I.V."/>
            <person name="Spatafora J.W."/>
            <person name="Berbee M.L."/>
        </authorList>
    </citation>
    <scope>NUCLEOTIDE SEQUENCE [LARGE SCALE GENOMIC DNA]</scope>
    <source>
        <strain evidence="1 2">NRRL 1564</strain>
    </source>
</reference>